<feature type="domain" description="Diphthamide synthase" evidence="6">
    <location>
        <begin position="5"/>
        <end position="220"/>
    </location>
</feature>
<dbReference type="VEuPathDB" id="FungiDB:SPPG_05934"/>
<evidence type="ECO:0000256" key="1">
    <source>
        <dbReference type="ARBA" id="ARBA00012089"/>
    </source>
</evidence>
<evidence type="ECO:0000313" key="8">
    <source>
        <dbReference type="Proteomes" id="UP000053201"/>
    </source>
</evidence>
<dbReference type="SUPFAM" id="SSF52402">
    <property type="entry name" value="Adenine nucleotide alpha hydrolases-like"/>
    <property type="match status" value="1"/>
</dbReference>
<dbReference type="GO" id="GO:0017178">
    <property type="term" value="F:diphthine-ammonia ligase activity"/>
    <property type="evidence" value="ECO:0007669"/>
    <property type="project" value="UniProtKB-EC"/>
</dbReference>
<reference evidence="7 8" key="1">
    <citation type="submission" date="2009-08" db="EMBL/GenBank/DDBJ databases">
        <title>The Genome Sequence of Spizellomyces punctatus strain DAOM BR117.</title>
        <authorList>
            <consortium name="The Broad Institute Genome Sequencing Platform"/>
            <person name="Russ C."/>
            <person name="Cuomo C."/>
            <person name="Shea T."/>
            <person name="Young S.K."/>
            <person name="Zeng Q."/>
            <person name="Koehrsen M."/>
            <person name="Haas B."/>
            <person name="Borodovsky M."/>
            <person name="Guigo R."/>
            <person name="Alvarado L."/>
            <person name="Berlin A."/>
            <person name="Bochicchio J."/>
            <person name="Borenstein D."/>
            <person name="Chapman S."/>
            <person name="Chen Z."/>
            <person name="Engels R."/>
            <person name="Freedman E."/>
            <person name="Gellesch M."/>
            <person name="Goldberg J."/>
            <person name="Griggs A."/>
            <person name="Gujja S."/>
            <person name="Heiman D."/>
            <person name="Hepburn T."/>
            <person name="Howarth C."/>
            <person name="Jen D."/>
            <person name="Larson L."/>
            <person name="Lewis B."/>
            <person name="Mehta T."/>
            <person name="Park D."/>
            <person name="Pearson M."/>
            <person name="Roberts A."/>
            <person name="Saif S."/>
            <person name="Shenoy N."/>
            <person name="Sisk P."/>
            <person name="Stolte C."/>
            <person name="Sykes S."/>
            <person name="Thomson T."/>
            <person name="Walk T."/>
            <person name="White J."/>
            <person name="Yandava C."/>
            <person name="Burger G."/>
            <person name="Gray M.W."/>
            <person name="Holland P.W.H."/>
            <person name="King N."/>
            <person name="Lang F.B.F."/>
            <person name="Roger A.J."/>
            <person name="Ruiz-Trillo I."/>
            <person name="Lander E."/>
            <person name="Nusbaum C."/>
        </authorList>
    </citation>
    <scope>NUCLEOTIDE SEQUENCE [LARGE SCALE GENOMIC DNA]</scope>
    <source>
        <strain evidence="7 8">DAOM BR117</strain>
    </source>
</reference>
<dbReference type="InParanoid" id="A0A0L0HDC6"/>
<dbReference type="OrthoDB" id="686384at2759"/>
<dbReference type="OMA" id="NWIRERC"/>
<dbReference type="EMBL" id="KQ257459">
    <property type="protein sequence ID" value="KNC98979.1"/>
    <property type="molecule type" value="Genomic_DNA"/>
</dbReference>
<dbReference type="GeneID" id="27689276"/>
<dbReference type="Gene3D" id="3.90.1490.10">
    <property type="entry name" value="putative n-type atp pyrophosphatase, domain 2"/>
    <property type="match status" value="1"/>
</dbReference>
<sequence length="227" mass="25441">MSPKRVALSFTGGKDCTLTLHILASNSELVVPLLVTFAPTPSSSTKPFLSHPIPLIKRIAQSLQIEHRVLYIDGPDYMSSYVSHFIALKDEGIEEFATGDIEDVCSDFMGRAARQAGLPLNRPLWQVPRASLLSQLYDTYALSFVVTCVNTESVPLELARRMVGKVLTKDLLDEIMSQKECETVDACGEFGEYHTMCLDGPLFKQRIQLMKGQQMVDGNFLYWKLFE</sequence>
<comment type="catalytic activity">
    <reaction evidence="5">
        <text>diphthine-[translation elongation factor 2] + NH4(+) + ATP = diphthamide-[translation elongation factor 2] + AMP + diphosphate + H(+)</text>
        <dbReference type="Rhea" id="RHEA:19753"/>
        <dbReference type="Rhea" id="RHEA-COMP:10172"/>
        <dbReference type="Rhea" id="RHEA-COMP:10174"/>
        <dbReference type="ChEBI" id="CHEBI:15378"/>
        <dbReference type="ChEBI" id="CHEBI:16692"/>
        <dbReference type="ChEBI" id="CHEBI:28938"/>
        <dbReference type="ChEBI" id="CHEBI:30616"/>
        <dbReference type="ChEBI" id="CHEBI:33019"/>
        <dbReference type="ChEBI" id="CHEBI:82696"/>
        <dbReference type="ChEBI" id="CHEBI:456215"/>
        <dbReference type="EC" id="6.3.1.14"/>
    </reaction>
</comment>
<dbReference type="STRING" id="645134.A0A0L0HDC6"/>
<dbReference type="Pfam" id="PF01902">
    <property type="entry name" value="Diphthami_syn_2"/>
    <property type="match status" value="1"/>
</dbReference>
<proteinExistence type="predicted"/>
<dbReference type="eggNOG" id="ENOG502S5R6">
    <property type="taxonomic scope" value="Eukaryota"/>
</dbReference>
<dbReference type="InterPro" id="IPR002761">
    <property type="entry name" value="Diphthami_syn_dom"/>
</dbReference>
<gene>
    <name evidence="7" type="ORF">SPPG_05934</name>
</gene>
<evidence type="ECO:0000256" key="5">
    <source>
        <dbReference type="ARBA" id="ARBA00048108"/>
    </source>
</evidence>
<name>A0A0L0HDC6_SPIPD</name>
<dbReference type="EC" id="6.3.1.14" evidence="1"/>
<accession>A0A0L0HDC6</accession>
<dbReference type="CDD" id="cd01994">
    <property type="entry name" value="AANH_PF0828-like"/>
    <property type="match status" value="1"/>
</dbReference>
<evidence type="ECO:0000259" key="6">
    <source>
        <dbReference type="Pfam" id="PF01902"/>
    </source>
</evidence>
<keyword evidence="8" id="KW-1185">Reference proteome</keyword>
<evidence type="ECO:0000313" key="7">
    <source>
        <dbReference type="EMBL" id="KNC98979.1"/>
    </source>
</evidence>
<dbReference type="Gene3D" id="3.40.50.620">
    <property type="entry name" value="HUPs"/>
    <property type="match status" value="1"/>
</dbReference>
<dbReference type="RefSeq" id="XP_016607019.1">
    <property type="nucleotide sequence ID" value="XM_016754143.1"/>
</dbReference>
<evidence type="ECO:0000256" key="2">
    <source>
        <dbReference type="ARBA" id="ARBA00018426"/>
    </source>
</evidence>
<organism evidence="7 8">
    <name type="scientific">Spizellomyces punctatus (strain DAOM BR117)</name>
    <dbReference type="NCBI Taxonomy" id="645134"/>
    <lineage>
        <taxon>Eukaryota</taxon>
        <taxon>Fungi</taxon>
        <taxon>Fungi incertae sedis</taxon>
        <taxon>Chytridiomycota</taxon>
        <taxon>Chytridiomycota incertae sedis</taxon>
        <taxon>Chytridiomycetes</taxon>
        <taxon>Spizellomycetales</taxon>
        <taxon>Spizellomycetaceae</taxon>
        <taxon>Spizellomyces</taxon>
    </lineage>
</organism>
<evidence type="ECO:0000256" key="4">
    <source>
        <dbReference type="ARBA" id="ARBA00031552"/>
    </source>
</evidence>
<evidence type="ECO:0000256" key="3">
    <source>
        <dbReference type="ARBA" id="ARBA00029814"/>
    </source>
</evidence>
<protein>
    <recommendedName>
        <fullName evidence="2">Diphthine--ammonia ligase</fullName>
        <ecNumber evidence="1">6.3.1.14</ecNumber>
    </recommendedName>
    <alternativeName>
        <fullName evidence="3">Diphthamide synthase</fullName>
    </alternativeName>
    <alternativeName>
        <fullName evidence="4">Diphthamide synthetase</fullName>
    </alternativeName>
</protein>
<dbReference type="AlphaFoldDB" id="A0A0L0HDC6"/>
<dbReference type="InterPro" id="IPR014729">
    <property type="entry name" value="Rossmann-like_a/b/a_fold"/>
</dbReference>
<dbReference type="Proteomes" id="UP000053201">
    <property type="component" value="Unassembled WGS sequence"/>
</dbReference>